<proteinExistence type="predicted"/>
<accession>A0A1L3JDP0</accession>
<dbReference type="AlphaFoldDB" id="A0A1L3JDP0"/>
<sequence length="61" mass="6625">MTGAYSLGRYAICHANLTRTSDMQLAIRQAKYWGNKARGITPSIAGDGVISARKKNAPPQF</sequence>
<reference evidence="1 2" key="1">
    <citation type="submission" date="2016-11" db="EMBL/GenBank/DDBJ databases">
        <title>Sphingorhabdus sp. LPB0140, isolated from marine environment.</title>
        <authorList>
            <person name="Kim E."/>
            <person name="Yi H."/>
        </authorList>
    </citation>
    <scope>NUCLEOTIDE SEQUENCE [LARGE SCALE GENOMIC DNA]</scope>
    <source>
        <strain evidence="1 2">LPB0140</strain>
    </source>
</reference>
<organism evidence="1 2">
    <name type="scientific">Sphingorhabdus lutea</name>
    <dbReference type="NCBI Taxonomy" id="1913578"/>
    <lineage>
        <taxon>Bacteria</taxon>
        <taxon>Pseudomonadati</taxon>
        <taxon>Pseudomonadota</taxon>
        <taxon>Alphaproteobacteria</taxon>
        <taxon>Sphingomonadales</taxon>
        <taxon>Sphingomonadaceae</taxon>
        <taxon>Sphingorhabdus</taxon>
    </lineage>
</organism>
<gene>
    <name evidence="1" type="ORF">LPB140_11115</name>
</gene>
<dbReference type="KEGG" id="sphl:LPB140_11115"/>
<keyword evidence="2" id="KW-1185">Reference proteome</keyword>
<dbReference type="EMBL" id="CP018154">
    <property type="protein sequence ID" value="APG63245.1"/>
    <property type="molecule type" value="Genomic_DNA"/>
</dbReference>
<dbReference type="RefSeq" id="WP_072559897.1">
    <property type="nucleotide sequence ID" value="NZ_CP018154.1"/>
</dbReference>
<protein>
    <submittedName>
        <fullName evidence="1">Uncharacterized protein</fullName>
    </submittedName>
</protein>
<name>A0A1L3JDP0_9SPHN</name>
<evidence type="ECO:0000313" key="1">
    <source>
        <dbReference type="EMBL" id="APG63245.1"/>
    </source>
</evidence>
<dbReference type="Proteomes" id="UP000242561">
    <property type="component" value="Chromosome"/>
</dbReference>
<dbReference type="STRING" id="1913578.LPB140_11115"/>
<evidence type="ECO:0000313" key="2">
    <source>
        <dbReference type="Proteomes" id="UP000242561"/>
    </source>
</evidence>